<organism evidence="1 2">
    <name type="scientific">Heligmosomoides polygyrus</name>
    <name type="common">Parasitic roundworm</name>
    <dbReference type="NCBI Taxonomy" id="6339"/>
    <lineage>
        <taxon>Eukaryota</taxon>
        <taxon>Metazoa</taxon>
        <taxon>Ecdysozoa</taxon>
        <taxon>Nematoda</taxon>
        <taxon>Chromadorea</taxon>
        <taxon>Rhabditida</taxon>
        <taxon>Rhabditina</taxon>
        <taxon>Rhabditomorpha</taxon>
        <taxon>Strongyloidea</taxon>
        <taxon>Heligmosomidae</taxon>
        <taxon>Heligmosomoides</taxon>
    </lineage>
</organism>
<reference evidence="2" key="1">
    <citation type="submission" date="2019-09" db="UniProtKB">
        <authorList>
            <consortium name="WormBaseParasite"/>
        </authorList>
    </citation>
    <scope>IDENTIFICATION</scope>
</reference>
<dbReference type="AlphaFoldDB" id="A0A183FCK5"/>
<keyword evidence="1" id="KW-1185">Reference proteome</keyword>
<dbReference type="WBParaSite" id="HPBE_0000389701-mRNA-1">
    <property type="protein sequence ID" value="HPBE_0000389701-mRNA-1"/>
    <property type="gene ID" value="HPBE_0000389701"/>
</dbReference>
<accession>A0A183FCK5</accession>
<name>A0A183FCK5_HELPZ</name>
<protein>
    <submittedName>
        <fullName evidence="2">Serine hydrolase</fullName>
    </submittedName>
</protein>
<dbReference type="Proteomes" id="UP000050761">
    <property type="component" value="Unassembled WGS sequence"/>
</dbReference>
<proteinExistence type="predicted"/>
<evidence type="ECO:0000313" key="2">
    <source>
        <dbReference type="WBParaSite" id="HPBE_0000389701-mRNA-1"/>
    </source>
</evidence>
<sequence length="71" mass="7890">LTHNGVDDEPGWEKRIMISAEAHLVFGVHAQVDGRHEASLAQNQYVYTVLGKAGSLMRLFVLAKSARQIEE</sequence>
<evidence type="ECO:0000313" key="1">
    <source>
        <dbReference type="Proteomes" id="UP000050761"/>
    </source>
</evidence>